<protein>
    <submittedName>
        <fullName evidence="2">Uncharacterized protein</fullName>
    </submittedName>
</protein>
<dbReference type="KEGG" id="rhom:FRIFI_2308"/>
<dbReference type="EMBL" id="LN650648">
    <property type="protein sequence ID" value="CEI73835.1"/>
    <property type="molecule type" value="Genomic_DNA"/>
</dbReference>
<dbReference type="Proteomes" id="UP000245695">
    <property type="component" value="Chromosome 1"/>
</dbReference>
<dbReference type="RefSeq" id="WP_092924071.1">
    <property type="nucleotide sequence ID" value="NZ_FJTZ01000012.1"/>
</dbReference>
<evidence type="ECO:0000313" key="3">
    <source>
        <dbReference type="Proteomes" id="UP000245695"/>
    </source>
</evidence>
<evidence type="ECO:0000313" key="2">
    <source>
        <dbReference type="EMBL" id="CEI73835.1"/>
    </source>
</evidence>
<keyword evidence="1" id="KW-1133">Transmembrane helix</keyword>
<accession>A0A2P2BTZ8</accession>
<sequence length="157" mass="18077">MINGIIKLFYSEIVKTKMKSMPSSDYTYREECREIRNMTLKLDSVFLKITKLLLAIIILYISFNIEILFGMGMLLVELTYLIYKIKLEAQVRESIENIKNNIEMPKIPTIDERGKSGLNVLVTLLIIGLLTGFNAIIIATFIIVFIFTINNIYSNIK</sequence>
<dbReference type="AlphaFoldDB" id="A0A2P2BTZ8"/>
<reference evidence="2 3" key="1">
    <citation type="submission" date="2014-09" db="EMBL/GenBank/DDBJ databases">
        <authorList>
            <person name="Hornung B.V."/>
        </authorList>
    </citation>
    <scope>NUCLEOTIDE SEQUENCE [LARGE SCALE GENOMIC DNA]</scope>
    <source>
        <strain evidence="2 3">FRIFI</strain>
    </source>
</reference>
<gene>
    <name evidence="2" type="ORF">FRIFI_2308</name>
</gene>
<keyword evidence="1" id="KW-0472">Membrane</keyword>
<keyword evidence="1" id="KW-0812">Transmembrane</keyword>
<name>A0A2P2BTZ8_9FIRM</name>
<feature type="transmembrane region" description="Helical" evidence="1">
    <location>
        <begin position="120"/>
        <end position="149"/>
    </location>
</feature>
<proteinExistence type="predicted"/>
<organism evidence="2 3">
    <name type="scientific">Romboutsia hominis</name>
    <dbReference type="NCBI Taxonomy" id="1507512"/>
    <lineage>
        <taxon>Bacteria</taxon>
        <taxon>Bacillati</taxon>
        <taxon>Bacillota</taxon>
        <taxon>Clostridia</taxon>
        <taxon>Peptostreptococcales</taxon>
        <taxon>Peptostreptococcaceae</taxon>
        <taxon>Romboutsia</taxon>
    </lineage>
</organism>
<evidence type="ECO:0000256" key="1">
    <source>
        <dbReference type="SAM" id="Phobius"/>
    </source>
</evidence>
<keyword evidence="3" id="KW-1185">Reference proteome</keyword>